<dbReference type="RefSeq" id="WP_150413829.1">
    <property type="nucleotide sequence ID" value="NZ_VYQF01000001.1"/>
</dbReference>
<dbReference type="AlphaFoldDB" id="A0A5J5IL41"/>
<dbReference type="SUPFAM" id="SSF51905">
    <property type="entry name" value="FAD/NAD(P)-binding domain"/>
    <property type="match status" value="1"/>
</dbReference>
<dbReference type="InterPro" id="IPR002938">
    <property type="entry name" value="FAD-bd"/>
</dbReference>
<dbReference type="PANTHER" id="PTHR42685:SF22">
    <property type="entry name" value="CONDITIONED MEDIUM FACTOR RECEPTOR 1"/>
    <property type="match status" value="1"/>
</dbReference>
<dbReference type="PANTHER" id="PTHR42685">
    <property type="entry name" value="GERANYLGERANYL DIPHOSPHATE REDUCTASE"/>
    <property type="match status" value="1"/>
</dbReference>
<sequence length="388" mass="43662">MAEFNTNKSLHSGSKKFDVGIVGGGLAGLSLSTLLAKNNCKVILFEKEKYPFHRVCGEYISLESWKFIESLGLNLSELNLPIIKKLIVSSPNGTSIHANLDLGGFGISRFFIDNELKKIALENGVLVLDETKVSDVTFSDEFFNIKYKNETANCAVAVGSFGKRSNLDVKWSRDFIQKKPGKLNNYIGVKYHIKTSFPFDTIALHNFKNGYCGISKVEGDEYCLCYLTTAKNLKDNNSIKEMEQNVLYKNPFLKKIFTDAEFIFKEPVTISQISFDRKTLVENHVLMIGDAAGMITPLCGNGMSMALHSAKIASGNILAFFGRQISRDQMENRFVEKWTNTFEKRLRTGRTIQKLFGKEFTTNLFISMLKPFPALLNKIIKATHGQEF</sequence>
<organism evidence="2 3">
    <name type="scientific">Ginsengibacter hankyongi</name>
    <dbReference type="NCBI Taxonomy" id="2607284"/>
    <lineage>
        <taxon>Bacteria</taxon>
        <taxon>Pseudomonadati</taxon>
        <taxon>Bacteroidota</taxon>
        <taxon>Chitinophagia</taxon>
        <taxon>Chitinophagales</taxon>
        <taxon>Chitinophagaceae</taxon>
        <taxon>Ginsengibacter</taxon>
    </lineage>
</organism>
<keyword evidence="3" id="KW-1185">Reference proteome</keyword>
<dbReference type="Proteomes" id="UP000326903">
    <property type="component" value="Unassembled WGS sequence"/>
</dbReference>
<dbReference type="InterPro" id="IPR050407">
    <property type="entry name" value="Geranylgeranyl_reductase"/>
</dbReference>
<feature type="domain" description="FAD-binding" evidence="1">
    <location>
        <begin position="17"/>
        <end position="309"/>
    </location>
</feature>
<dbReference type="Gene3D" id="3.50.50.60">
    <property type="entry name" value="FAD/NAD(P)-binding domain"/>
    <property type="match status" value="1"/>
</dbReference>
<dbReference type="InterPro" id="IPR036188">
    <property type="entry name" value="FAD/NAD-bd_sf"/>
</dbReference>
<evidence type="ECO:0000313" key="3">
    <source>
        <dbReference type="Proteomes" id="UP000326903"/>
    </source>
</evidence>
<protein>
    <submittedName>
        <fullName evidence="2">NAD(P)/FAD-dependent oxidoreductase</fullName>
    </submittedName>
</protein>
<dbReference type="PRINTS" id="PR00420">
    <property type="entry name" value="RNGMNOXGNASE"/>
</dbReference>
<evidence type="ECO:0000313" key="2">
    <source>
        <dbReference type="EMBL" id="KAA9041709.1"/>
    </source>
</evidence>
<dbReference type="Pfam" id="PF01494">
    <property type="entry name" value="FAD_binding_3"/>
    <property type="match status" value="1"/>
</dbReference>
<accession>A0A5J5IL41</accession>
<evidence type="ECO:0000259" key="1">
    <source>
        <dbReference type="Pfam" id="PF01494"/>
    </source>
</evidence>
<comment type="caution">
    <text evidence="2">The sequence shown here is derived from an EMBL/GenBank/DDBJ whole genome shotgun (WGS) entry which is preliminary data.</text>
</comment>
<name>A0A5J5IL41_9BACT</name>
<dbReference type="EMBL" id="VYQF01000001">
    <property type="protein sequence ID" value="KAA9041709.1"/>
    <property type="molecule type" value="Genomic_DNA"/>
</dbReference>
<reference evidence="2 3" key="1">
    <citation type="submission" date="2019-09" db="EMBL/GenBank/DDBJ databases">
        <title>Draft genome sequence of Ginsengibacter sp. BR5-29.</title>
        <authorList>
            <person name="Im W.-T."/>
        </authorList>
    </citation>
    <scope>NUCLEOTIDE SEQUENCE [LARGE SCALE GENOMIC DNA]</scope>
    <source>
        <strain evidence="2 3">BR5-29</strain>
    </source>
</reference>
<proteinExistence type="predicted"/>
<dbReference type="GO" id="GO:0071949">
    <property type="term" value="F:FAD binding"/>
    <property type="evidence" value="ECO:0007669"/>
    <property type="project" value="InterPro"/>
</dbReference>
<gene>
    <name evidence="2" type="ORF">FW778_06735</name>
</gene>